<dbReference type="InterPro" id="IPR016169">
    <property type="entry name" value="FAD-bd_PCMH_sub2"/>
</dbReference>
<accession>A0A9P7ZZQ0</accession>
<reference evidence="7" key="1">
    <citation type="submission" date="2021-07" db="EMBL/GenBank/DDBJ databases">
        <title>Draft genome of Mortierella alpina, strain LL118, isolated from an aspen leaf litter sample.</title>
        <authorList>
            <person name="Yang S."/>
            <person name="Vinatzer B.A."/>
        </authorList>
    </citation>
    <scope>NUCLEOTIDE SEQUENCE</scope>
    <source>
        <strain evidence="7">LL118</strain>
    </source>
</reference>
<dbReference type="Gene3D" id="3.40.462.20">
    <property type="match status" value="1"/>
</dbReference>
<dbReference type="Pfam" id="PF08031">
    <property type="entry name" value="BBE"/>
    <property type="match status" value="1"/>
</dbReference>
<dbReference type="GO" id="GO:0016491">
    <property type="term" value="F:oxidoreductase activity"/>
    <property type="evidence" value="ECO:0007669"/>
    <property type="project" value="UniProtKB-KW"/>
</dbReference>
<keyword evidence="3" id="KW-0285">Flavoprotein</keyword>
<dbReference type="InterPro" id="IPR016166">
    <property type="entry name" value="FAD-bd_PCMH"/>
</dbReference>
<evidence type="ECO:0000256" key="1">
    <source>
        <dbReference type="ARBA" id="ARBA00001974"/>
    </source>
</evidence>
<name>A0A9P7ZZQ0_MORAP</name>
<dbReference type="Pfam" id="PF01565">
    <property type="entry name" value="FAD_binding_4"/>
    <property type="match status" value="1"/>
</dbReference>
<comment type="similarity">
    <text evidence="2">Belongs to the oxygen-dependent FAD-linked oxidoreductase family.</text>
</comment>
<sequence length="542" mass="60077">MASVFEGFQGKIVQRGDEAYEESVYQYAWSRLVDDGIIEPEAILYAQNDADVIVAIKYAKARNIAIAVRTGGHQYSGASSTSGKNIQLDLSSTYTSFHWDHADHSQVTLGISFDLGTFQKKLGEQGRFVPMGVCRQVHLGGHVQTGGYGQFTRSFGLLADFVQKIRIITADGKVRWVQRGKTEDKDLFYAILGGSPGNFGVLTDVTMNVVKDEDHPESRGFRAMFLYSEATLKRLLDVMVDQDDTSDTPADYDYSLSMMGASPADGRPAVILAFAHWANLEGRNQPYNPEFFQKILDAGGANKAMPYLGIFLDGSTHTPMSELCSHWLLPVARAFPYPAQKHTYFSNSNSKTLKAKGWTRWVSGRIQELAADPSNGCFAGAQFQYCGGIHSRFVRNAEDGDMSFSWRDSQFMSVLAAAYDVSASKDAKKTAKAWVHKNDSEGVGHPEATFSTQDRRVLWGSYDLDLPAARKYYFDQEPEKYDRLSGIKKAYDPSHVFTPNKFCVGPLPDHAQDAETTRGAKYAFSEAMQDADKRANAVGQLV</sequence>
<evidence type="ECO:0000256" key="3">
    <source>
        <dbReference type="ARBA" id="ARBA00022630"/>
    </source>
</evidence>
<evidence type="ECO:0000259" key="6">
    <source>
        <dbReference type="PROSITE" id="PS51387"/>
    </source>
</evidence>
<keyword evidence="5" id="KW-0560">Oxidoreductase</keyword>
<dbReference type="AlphaFoldDB" id="A0A9P7ZZQ0"/>
<dbReference type="PROSITE" id="PS51387">
    <property type="entry name" value="FAD_PCMH"/>
    <property type="match status" value="1"/>
</dbReference>
<evidence type="ECO:0000313" key="8">
    <source>
        <dbReference type="Proteomes" id="UP000717515"/>
    </source>
</evidence>
<comment type="cofactor">
    <cofactor evidence="1">
        <name>FAD</name>
        <dbReference type="ChEBI" id="CHEBI:57692"/>
    </cofactor>
</comment>
<dbReference type="SUPFAM" id="SSF56176">
    <property type="entry name" value="FAD-binding/transporter-associated domain-like"/>
    <property type="match status" value="1"/>
</dbReference>
<dbReference type="InterPro" id="IPR012951">
    <property type="entry name" value="BBE"/>
</dbReference>
<protein>
    <recommendedName>
        <fullName evidence="6">FAD-binding PCMH-type domain-containing protein</fullName>
    </recommendedName>
</protein>
<evidence type="ECO:0000313" key="7">
    <source>
        <dbReference type="EMBL" id="KAG9319841.1"/>
    </source>
</evidence>
<dbReference type="GO" id="GO:0071949">
    <property type="term" value="F:FAD binding"/>
    <property type="evidence" value="ECO:0007669"/>
    <property type="project" value="InterPro"/>
</dbReference>
<dbReference type="EMBL" id="JAIFTL010000367">
    <property type="protein sequence ID" value="KAG9319841.1"/>
    <property type="molecule type" value="Genomic_DNA"/>
</dbReference>
<gene>
    <name evidence="7" type="ORF">KVV02_005225</name>
</gene>
<organism evidence="7 8">
    <name type="scientific">Mortierella alpina</name>
    <name type="common">Oleaginous fungus</name>
    <name type="synonym">Mortierella renispora</name>
    <dbReference type="NCBI Taxonomy" id="64518"/>
    <lineage>
        <taxon>Eukaryota</taxon>
        <taxon>Fungi</taxon>
        <taxon>Fungi incertae sedis</taxon>
        <taxon>Mucoromycota</taxon>
        <taxon>Mortierellomycotina</taxon>
        <taxon>Mortierellomycetes</taxon>
        <taxon>Mortierellales</taxon>
        <taxon>Mortierellaceae</taxon>
        <taxon>Mortierella</taxon>
    </lineage>
</organism>
<dbReference type="Proteomes" id="UP000717515">
    <property type="component" value="Unassembled WGS sequence"/>
</dbReference>
<dbReference type="InterPro" id="IPR036318">
    <property type="entry name" value="FAD-bd_PCMH-like_sf"/>
</dbReference>
<evidence type="ECO:0000256" key="5">
    <source>
        <dbReference type="ARBA" id="ARBA00023002"/>
    </source>
</evidence>
<keyword evidence="4" id="KW-0274">FAD</keyword>
<evidence type="ECO:0000256" key="4">
    <source>
        <dbReference type="ARBA" id="ARBA00022827"/>
    </source>
</evidence>
<dbReference type="Gene3D" id="3.30.465.10">
    <property type="match status" value="1"/>
</dbReference>
<evidence type="ECO:0000256" key="2">
    <source>
        <dbReference type="ARBA" id="ARBA00005466"/>
    </source>
</evidence>
<dbReference type="InterPro" id="IPR006094">
    <property type="entry name" value="Oxid_FAD_bind_N"/>
</dbReference>
<proteinExistence type="inferred from homology"/>
<dbReference type="PANTHER" id="PTHR42973:SF39">
    <property type="entry name" value="FAD-BINDING PCMH-TYPE DOMAIN-CONTAINING PROTEIN"/>
    <property type="match status" value="1"/>
</dbReference>
<dbReference type="InterPro" id="IPR050416">
    <property type="entry name" value="FAD-linked_Oxidoreductase"/>
</dbReference>
<dbReference type="PANTHER" id="PTHR42973">
    <property type="entry name" value="BINDING OXIDOREDUCTASE, PUTATIVE (AFU_ORTHOLOGUE AFUA_1G17690)-RELATED"/>
    <property type="match status" value="1"/>
</dbReference>
<comment type="caution">
    <text evidence="7">The sequence shown here is derived from an EMBL/GenBank/DDBJ whole genome shotgun (WGS) entry which is preliminary data.</text>
</comment>
<feature type="domain" description="FAD-binding PCMH-type" evidence="6">
    <location>
        <begin position="36"/>
        <end position="212"/>
    </location>
</feature>